<organism evidence="1 2">
    <name type="scientific">Cupriavidus taiwanensis</name>
    <dbReference type="NCBI Taxonomy" id="164546"/>
    <lineage>
        <taxon>Bacteria</taxon>
        <taxon>Pseudomonadati</taxon>
        <taxon>Pseudomonadota</taxon>
        <taxon>Betaproteobacteria</taxon>
        <taxon>Burkholderiales</taxon>
        <taxon>Burkholderiaceae</taxon>
        <taxon>Cupriavidus</taxon>
    </lineage>
</organism>
<dbReference type="EMBL" id="LT976981">
    <property type="protein sequence ID" value="SOZ74750.1"/>
    <property type="molecule type" value="Genomic_DNA"/>
</dbReference>
<keyword evidence="1" id="KW-0614">Plasmid</keyword>
<geneLocation type="plasmid" evidence="2">
    <name>cbm2613_p</name>
</geneLocation>
<proteinExistence type="predicted"/>
<protein>
    <submittedName>
        <fullName evidence="1">Uncharacterized protein</fullName>
    </submittedName>
</protein>
<dbReference type="Proteomes" id="UP000256952">
    <property type="component" value="Plasmid CBM2613_p"/>
</dbReference>
<reference evidence="2" key="1">
    <citation type="submission" date="2018-01" db="EMBL/GenBank/DDBJ databases">
        <authorList>
            <person name="Gaut B.S."/>
            <person name="Morton B.R."/>
            <person name="Clegg M.T."/>
            <person name="Duvall M.R."/>
        </authorList>
    </citation>
    <scope>NUCLEOTIDE SEQUENCE [LARGE SCALE GENOMIC DNA]</scope>
    <source>
        <plasmid evidence="2">Plasmid cbm2613_p</plasmid>
    </source>
</reference>
<accession>A0A375EH05</accession>
<evidence type="ECO:0000313" key="1">
    <source>
        <dbReference type="EMBL" id="SOZ74750.1"/>
    </source>
</evidence>
<name>A0A375EH05_9BURK</name>
<dbReference type="AlphaFoldDB" id="A0A375EH05"/>
<gene>
    <name evidence="1" type="ORF">CBM2613_P60118</name>
</gene>
<evidence type="ECO:0000313" key="2">
    <source>
        <dbReference type="Proteomes" id="UP000256952"/>
    </source>
</evidence>
<sequence length="59" mass="6831">MITTLQLVYDIFRNAVKLDFKPTIAPLFCSFRDAQLRGVSLASIWAQFRTMRLDKKSAH</sequence>